<dbReference type="Gene3D" id="3.30.450.20">
    <property type="entry name" value="PAS domain"/>
    <property type="match status" value="2"/>
</dbReference>
<dbReference type="CDD" id="cd00075">
    <property type="entry name" value="HATPase"/>
    <property type="match status" value="1"/>
</dbReference>
<accession>Q2FM18</accession>
<dbReference type="SUPFAM" id="SSF55874">
    <property type="entry name" value="ATPase domain of HSP90 chaperone/DNA topoisomerase II/histidine kinase"/>
    <property type="match status" value="1"/>
</dbReference>
<evidence type="ECO:0000313" key="12">
    <source>
        <dbReference type="Proteomes" id="UP000001941"/>
    </source>
</evidence>
<dbReference type="InterPro" id="IPR036890">
    <property type="entry name" value="HATPase_C_sf"/>
</dbReference>
<feature type="domain" description="PAS" evidence="9">
    <location>
        <begin position="148"/>
        <end position="217"/>
    </location>
</feature>
<dbReference type="InterPro" id="IPR004358">
    <property type="entry name" value="Sig_transdc_His_kin-like_C"/>
</dbReference>
<dbReference type="InterPro" id="IPR052162">
    <property type="entry name" value="Sensor_kinase/Photoreceptor"/>
</dbReference>
<dbReference type="SMART" id="SM00448">
    <property type="entry name" value="REC"/>
    <property type="match status" value="1"/>
</dbReference>
<dbReference type="SMART" id="SM00091">
    <property type="entry name" value="PAS"/>
    <property type="match status" value="2"/>
</dbReference>
<dbReference type="InterPro" id="IPR035965">
    <property type="entry name" value="PAS-like_dom_sf"/>
</dbReference>
<protein>
    <recommendedName>
        <fullName evidence="2">histidine kinase</fullName>
        <ecNumber evidence="2">2.7.13.3</ecNumber>
    </recommendedName>
</protein>
<dbReference type="CDD" id="cd00130">
    <property type="entry name" value="PAS"/>
    <property type="match status" value="2"/>
</dbReference>
<evidence type="ECO:0000256" key="3">
    <source>
        <dbReference type="ARBA" id="ARBA00022553"/>
    </source>
</evidence>
<dbReference type="InterPro" id="IPR011006">
    <property type="entry name" value="CheY-like_superfamily"/>
</dbReference>
<evidence type="ECO:0000259" key="7">
    <source>
        <dbReference type="PROSITE" id="PS50109"/>
    </source>
</evidence>
<dbReference type="InterPro" id="IPR000014">
    <property type="entry name" value="PAS"/>
</dbReference>
<dbReference type="PROSITE" id="PS50112">
    <property type="entry name" value="PAS"/>
    <property type="match status" value="2"/>
</dbReference>
<feature type="domain" description="PAS" evidence="9">
    <location>
        <begin position="274"/>
        <end position="342"/>
    </location>
</feature>
<dbReference type="GO" id="GO:0000160">
    <property type="term" value="P:phosphorelay signal transduction system"/>
    <property type="evidence" value="ECO:0007669"/>
    <property type="project" value="InterPro"/>
</dbReference>
<dbReference type="InterPro" id="IPR013656">
    <property type="entry name" value="PAS_4"/>
</dbReference>
<gene>
    <name evidence="11" type="ordered locus">Mhun_1208</name>
</gene>
<evidence type="ECO:0000313" key="11">
    <source>
        <dbReference type="EMBL" id="ABD40955.1"/>
    </source>
</evidence>
<dbReference type="SMART" id="SM00086">
    <property type="entry name" value="PAC"/>
    <property type="match status" value="2"/>
</dbReference>
<proteinExistence type="predicted"/>
<dbReference type="eggNOG" id="arCOG02385">
    <property type="taxonomic scope" value="Archaea"/>
</dbReference>
<dbReference type="Pfam" id="PF08448">
    <property type="entry name" value="PAS_4"/>
    <property type="match status" value="1"/>
</dbReference>
<dbReference type="PROSITE" id="PS50110">
    <property type="entry name" value="RESPONSE_REGULATORY"/>
    <property type="match status" value="1"/>
</dbReference>
<dbReference type="EC" id="2.7.13.3" evidence="2"/>
<keyword evidence="12" id="KW-1185">Reference proteome</keyword>
<dbReference type="PANTHER" id="PTHR43304">
    <property type="entry name" value="PHYTOCHROME-LIKE PROTEIN CPH1"/>
    <property type="match status" value="1"/>
</dbReference>
<evidence type="ECO:0000256" key="4">
    <source>
        <dbReference type="ARBA" id="ARBA00022679"/>
    </source>
</evidence>
<feature type="modified residue" description="4-aspartylphosphate" evidence="6">
    <location>
        <position position="53"/>
    </location>
</feature>
<dbReference type="PROSITE" id="PS50113">
    <property type="entry name" value="PAC"/>
    <property type="match status" value="2"/>
</dbReference>
<dbReference type="RefSeq" id="WP_011448232.1">
    <property type="nucleotide sequence ID" value="NC_007796.1"/>
</dbReference>
<evidence type="ECO:0000256" key="1">
    <source>
        <dbReference type="ARBA" id="ARBA00000085"/>
    </source>
</evidence>
<keyword evidence="3 6" id="KW-0597">Phosphoprotein</keyword>
<dbReference type="GO" id="GO:0004673">
    <property type="term" value="F:protein histidine kinase activity"/>
    <property type="evidence" value="ECO:0007669"/>
    <property type="project" value="UniProtKB-EC"/>
</dbReference>
<name>Q2FM18_METHJ</name>
<dbReference type="PROSITE" id="PS50109">
    <property type="entry name" value="HIS_KIN"/>
    <property type="match status" value="1"/>
</dbReference>
<dbReference type="STRING" id="323259.Mhun_1208"/>
<dbReference type="OrthoDB" id="230688at2157"/>
<dbReference type="InterPro" id="IPR005467">
    <property type="entry name" value="His_kinase_dom"/>
</dbReference>
<dbReference type="eggNOG" id="arCOG06192">
    <property type="taxonomic scope" value="Archaea"/>
</dbReference>
<dbReference type="SMART" id="SM00387">
    <property type="entry name" value="HATPase_c"/>
    <property type="match status" value="1"/>
</dbReference>
<keyword evidence="5 11" id="KW-0418">Kinase</keyword>
<sequence>MIRILLLDDEPAVLDITSAFLNRQEGFRVRTIDSVKGALMLLSEYPFDVIVADYELPDQDGISFLKQVRSSQSSIPFIFFTGRGSEDIAIDALNEGADFYLKKGDGSVQVLTKLARYIQKAVEKRRKQDEIILNEHRYRELAEQQMEYAQYIQALLDAIPAPVFFRDTNGVYRDCNKAFEDLIGHRKYSIIGRSVHDFYPKDLADHYRHMDELIIKNPYIQQYEYVITDSQGEIHDVLFSKSALLSHEGSVTGIIGVILDVSERKKLERIIIENEEKYRTLADFTYDWESWISPTGTYIYTSPSCERITGYRAEEFLHNPGLVLEITHPDDRQMVERHYSNAPLRHDGIHHMDYRIITKDGQERWISHFCQSVFRDDGTWLGRRESKRDITFRKEVTAAYEKANMKLHLLSSITRHDILNQLTVLSGYTDLLSDYADNPDIHAILNRMNRTIDTINNQISFTRLYQEIGVNAPQWHHVPTLVRQAGKGSHIPCIEISENLSDIHILADPLMEKVFYCLLDNSERHGKRVSRAHFYCYHTDGDMTLVYEDDGYGIAAGIKEKIFERGFGSNTGYGLFLAREIINISGYSIFETGESGEGARFQISIPKGLWRHEPPKHMI</sequence>
<dbReference type="Proteomes" id="UP000001941">
    <property type="component" value="Chromosome"/>
</dbReference>
<dbReference type="Pfam" id="PF00072">
    <property type="entry name" value="Response_reg"/>
    <property type="match status" value="1"/>
</dbReference>
<evidence type="ECO:0000256" key="6">
    <source>
        <dbReference type="PROSITE-ProRule" id="PRU00169"/>
    </source>
</evidence>
<feature type="domain" description="Response regulatory" evidence="8">
    <location>
        <begin position="3"/>
        <end position="118"/>
    </location>
</feature>
<dbReference type="EMBL" id="CP000254">
    <property type="protein sequence ID" value="ABD40955.1"/>
    <property type="molecule type" value="Genomic_DNA"/>
</dbReference>
<dbReference type="HOGENOM" id="CLU_000445_114_58_2"/>
<comment type="catalytic activity">
    <reaction evidence="1">
        <text>ATP + protein L-histidine = ADP + protein N-phospho-L-histidine.</text>
        <dbReference type="EC" id="2.7.13.3"/>
    </reaction>
</comment>
<dbReference type="PRINTS" id="PR00344">
    <property type="entry name" value="BCTRLSENSOR"/>
</dbReference>
<dbReference type="Gene3D" id="3.40.50.2300">
    <property type="match status" value="1"/>
</dbReference>
<dbReference type="InterPro" id="IPR003594">
    <property type="entry name" value="HATPase_dom"/>
</dbReference>
<evidence type="ECO:0000259" key="9">
    <source>
        <dbReference type="PROSITE" id="PS50112"/>
    </source>
</evidence>
<dbReference type="CDD" id="cd00156">
    <property type="entry name" value="REC"/>
    <property type="match status" value="1"/>
</dbReference>
<evidence type="ECO:0000256" key="2">
    <source>
        <dbReference type="ARBA" id="ARBA00012438"/>
    </source>
</evidence>
<dbReference type="Gene3D" id="3.30.565.10">
    <property type="entry name" value="Histidine kinase-like ATPase, C-terminal domain"/>
    <property type="match status" value="1"/>
</dbReference>
<dbReference type="InterPro" id="IPR013655">
    <property type="entry name" value="PAS_fold_3"/>
</dbReference>
<organism evidence="11 12">
    <name type="scientific">Methanospirillum hungatei JF-1 (strain ATCC 27890 / DSM 864 / NBRC 100397 / JF-1)</name>
    <dbReference type="NCBI Taxonomy" id="323259"/>
    <lineage>
        <taxon>Archaea</taxon>
        <taxon>Methanobacteriati</taxon>
        <taxon>Methanobacteriota</taxon>
        <taxon>Stenosarchaea group</taxon>
        <taxon>Methanomicrobia</taxon>
        <taxon>Methanomicrobiales</taxon>
        <taxon>Methanospirillaceae</taxon>
        <taxon>Methanospirillum</taxon>
    </lineage>
</organism>
<dbReference type="InterPro" id="IPR000700">
    <property type="entry name" value="PAS-assoc_C"/>
</dbReference>
<reference evidence="12" key="1">
    <citation type="journal article" date="2016" name="Stand. Genomic Sci.">
        <title>Complete genome sequence of Methanospirillum hungatei type strain JF1.</title>
        <authorList>
            <person name="Gunsalus R.P."/>
            <person name="Cook L.E."/>
            <person name="Crable B."/>
            <person name="Rohlin L."/>
            <person name="McDonald E."/>
            <person name="Mouttaki H."/>
            <person name="Sieber J.R."/>
            <person name="Poweleit N."/>
            <person name="Zhou H."/>
            <person name="Lapidus A.L."/>
            <person name="Daligault H.E."/>
            <person name="Land M."/>
            <person name="Gilna P."/>
            <person name="Ivanova N."/>
            <person name="Kyrpides N."/>
            <person name="Culley D.E."/>
            <person name="McInerney M.J."/>
        </authorList>
    </citation>
    <scope>NUCLEOTIDE SEQUENCE [LARGE SCALE GENOMIC DNA]</scope>
    <source>
        <strain evidence="12">ATCC 27890 / DSM 864 / NBRC 100397 / JF-1</strain>
    </source>
</reference>
<dbReference type="AlphaFoldDB" id="Q2FM18"/>
<keyword evidence="4 11" id="KW-0808">Transferase</keyword>
<dbReference type="Pfam" id="PF08447">
    <property type="entry name" value="PAS_3"/>
    <property type="match status" value="1"/>
</dbReference>
<feature type="domain" description="PAC" evidence="10">
    <location>
        <begin position="221"/>
        <end position="273"/>
    </location>
</feature>
<dbReference type="InParanoid" id="Q2FM18"/>
<dbReference type="InterPro" id="IPR001789">
    <property type="entry name" value="Sig_transdc_resp-reg_receiver"/>
</dbReference>
<dbReference type="GeneID" id="3924240"/>
<dbReference type="KEGG" id="mhu:Mhun_1208"/>
<feature type="domain" description="PAC" evidence="10">
    <location>
        <begin position="350"/>
        <end position="402"/>
    </location>
</feature>
<feature type="domain" description="Histidine kinase" evidence="7">
    <location>
        <begin position="511"/>
        <end position="609"/>
    </location>
</feature>
<dbReference type="SUPFAM" id="SSF52172">
    <property type="entry name" value="CheY-like"/>
    <property type="match status" value="1"/>
</dbReference>
<evidence type="ECO:0000256" key="5">
    <source>
        <dbReference type="ARBA" id="ARBA00022777"/>
    </source>
</evidence>
<dbReference type="EnsemblBacteria" id="ABD40955">
    <property type="protein sequence ID" value="ABD40955"/>
    <property type="gene ID" value="Mhun_1208"/>
</dbReference>
<evidence type="ECO:0000259" key="10">
    <source>
        <dbReference type="PROSITE" id="PS50113"/>
    </source>
</evidence>
<evidence type="ECO:0000259" key="8">
    <source>
        <dbReference type="PROSITE" id="PS50110"/>
    </source>
</evidence>
<dbReference type="NCBIfam" id="TIGR00229">
    <property type="entry name" value="sensory_box"/>
    <property type="match status" value="2"/>
</dbReference>
<dbReference type="Pfam" id="PF02518">
    <property type="entry name" value="HATPase_c"/>
    <property type="match status" value="1"/>
</dbReference>
<dbReference type="InterPro" id="IPR001610">
    <property type="entry name" value="PAC"/>
</dbReference>
<dbReference type="SUPFAM" id="SSF55785">
    <property type="entry name" value="PYP-like sensor domain (PAS domain)"/>
    <property type="match status" value="2"/>
</dbReference>
<dbReference type="PANTHER" id="PTHR43304:SF1">
    <property type="entry name" value="PAC DOMAIN-CONTAINING PROTEIN"/>
    <property type="match status" value="1"/>
</dbReference>